<dbReference type="Proteomes" id="UP000192343">
    <property type="component" value="Unassembled WGS sequence"/>
</dbReference>
<evidence type="ECO:0000256" key="7">
    <source>
        <dbReference type="RuleBase" id="RU364068"/>
    </source>
</evidence>
<dbReference type="GO" id="GO:0007165">
    <property type="term" value="P:signal transduction"/>
    <property type="evidence" value="ECO:0007669"/>
    <property type="project" value="TreeGrafter"/>
</dbReference>
<keyword evidence="4 7" id="KW-0378">Hydrolase</keyword>
<organism evidence="8 9">
    <name type="scientific">Marispirochaeta aestuarii</name>
    <dbReference type="NCBI Taxonomy" id="1963862"/>
    <lineage>
        <taxon>Bacteria</taxon>
        <taxon>Pseudomonadati</taxon>
        <taxon>Spirochaetota</taxon>
        <taxon>Spirochaetia</taxon>
        <taxon>Spirochaetales</taxon>
        <taxon>Spirochaetaceae</taxon>
        <taxon>Marispirochaeta</taxon>
    </lineage>
</organism>
<evidence type="ECO:0000256" key="2">
    <source>
        <dbReference type="ARBA" id="ARBA00001946"/>
    </source>
</evidence>
<dbReference type="InterPro" id="IPR022337">
    <property type="entry name" value="Inositol_monophosphatase_SuhB"/>
</dbReference>
<evidence type="ECO:0000256" key="5">
    <source>
        <dbReference type="ARBA" id="ARBA00022842"/>
    </source>
</evidence>
<feature type="binding site" evidence="6">
    <location>
        <position position="212"/>
    </location>
    <ligand>
        <name>Mg(2+)</name>
        <dbReference type="ChEBI" id="CHEBI:18420"/>
        <label>1</label>
        <note>catalytic</note>
    </ligand>
</feature>
<dbReference type="PROSITE" id="PS00629">
    <property type="entry name" value="IMP_1"/>
    <property type="match status" value="1"/>
</dbReference>
<dbReference type="GO" id="GO:0046872">
    <property type="term" value="F:metal ion binding"/>
    <property type="evidence" value="ECO:0007669"/>
    <property type="project" value="UniProtKB-KW"/>
</dbReference>
<dbReference type="GO" id="GO:0008934">
    <property type="term" value="F:inositol monophosphate 1-phosphatase activity"/>
    <property type="evidence" value="ECO:0007669"/>
    <property type="project" value="InterPro"/>
</dbReference>
<comment type="caution">
    <text evidence="8">The sequence shown here is derived from an EMBL/GenBank/DDBJ whole genome shotgun (WGS) entry which is preliminary data.</text>
</comment>
<evidence type="ECO:0000256" key="3">
    <source>
        <dbReference type="ARBA" id="ARBA00022723"/>
    </source>
</evidence>
<evidence type="ECO:0000256" key="4">
    <source>
        <dbReference type="ARBA" id="ARBA00022801"/>
    </source>
</evidence>
<dbReference type="AlphaFoldDB" id="A0A1Y1RT57"/>
<proteinExistence type="inferred from homology"/>
<dbReference type="OrthoDB" id="9772456at2"/>
<keyword evidence="9" id="KW-1185">Reference proteome</keyword>
<dbReference type="SUPFAM" id="SSF56655">
    <property type="entry name" value="Carbohydrate phosphatase"/>
    <property type="match status" value="1"/>
</dbReference>
<feature type="binding site" evidence="6">
    <location>
        <position position="86"/>
    </location>
    <ligand>
        <name>Mg(2+)</name>
        <dbReference type="ChEBI" id="CHEBI:18420"/>
        <label>1</label>
        <note>catalytic</note>
    </ligand>
</feature>
<evidence type="ECO:0000313" key="8">
    <source>
        <dbReference type="EMBL" id="ORC30286.1"/>
    </source>
</evidence>
<keyword evidence="3 6" id="KW-0479">Metal-binding</keyword>
<evidence type="ECO:0000256" key="1">
    <source>
        <dbReference type="ARBA" id="ARBA00001033"/>
    </source>
</evidence>
<evidence type="ECO:0000256" key="6">
    <source>
        <dbReference type="PIRSR" id="PIRSR600760-2"/>
    </source>
</evidence>
<dbReference type="GO" id="GO:0006020">
    <property type="term" value="P:inositol metabolic process"/>
    <property type="evidence" value="ECO:0007669"/>
    <property type="project" value="TreeGrafter"/>
</dbReference>
<feature type="binding site" evidence="6">
    <location>
        <position position="84"/>
    </location>
    <ligand>
        <name>Mg(2+)</name>
        <dbReference type="ChEBI" id="CHEBI:18420"/>
        <label>1</label>
        <note>catalytic</note>
    </ligand>
</feature>
<evidence type="ECO:0000313" key="9">
    <source>
        <dbReference type="Proteomes" id="UP000192343"/>
    </source>
</evidence>
<dbReference type="Pfam" id="PF00459">
    <property type="entry name" value="Inositol_P"/>
    <property type="match status" value="1"/>
</dbReference>
<comment type="cofactor">
    <cofactor evidence="2 6 7">
        <name>Mg(2+)</name>
        <dbReference type="ChEBI" id="CHEBI:18420"/>
    </cofactor>
</comment>
<dbReference type="Gene3D" id="3.30.540.10">
    <property type="entry name" value="Fructose-1,6-Bisphosphatase, subunit A, domain 1"/>
    <property type="match status" value="1"/>
</dbReference>
<dbReference type="PANTHER" id="PTHR20854">
    <property type="entry name" value="INOSITOL MONOPHOSPHATASE"/>
    <property type="match status" value="1"/>
</dbReference>
<dbReference type="InterPro" id="IPR020583">
    <property type="entry name" value="Inositol_monoP_metal-BS"/>
</dbReference>
<feature type="binding site" evidence="6">
    <location>
        <position position="87"/>
    </location>
    <ligand>
        <name>Mg(2+)</name>
        <dbReference type="ChEBI" id="CHEBI:18420"/>
        <label>1</label>
        <note>catalytic</note>
    </ligand>
</feature>
<feature type="binding site" evidence="6">
    <location>
        <position position="69"/>
    </location>
    <ligand>
        <name>Mg(2+)</name>
        <dbReference type="ChEBI" id="CHEBI:18420"/>
        <label>1</label>
        <note>catalytic</note>
    </ligand>
</feature>
<dbReference type="STRING" id="1963862.B4O97_18360"/>
<keyword evidence="5 6" id="KW-0460">Magnesium</keyword>
<dbReference type="PRINTS" id="PR01959">
    <property type="entry name" value="SBIMPHPHTASE"/>
</dbReference>
<gene>
    <name evidence="8" type="ORF">B4O97_18360</name>
</gene>
<dbReference type="CDD" id="cd01639">
    <property type="entry name" value="IMPase"/>
    <property type="match status" value="1"/>
</dbReference>
<reference evidence="8 9" key="1">
    <citation type="submission" date="2017-03" db="EMBL/GenBank/DDBJ databases">
        <title>Draft Genome sequence of Marispirochaeta sp. strain JC444.</title>
        <authorList>
            <person name="Shivani Y."/>
            <person name="Subhash Y."/>
            <person name="Sasikala C."/>
            <person name="Ramana C."/>
        </authorList>
    </citation>
    <scope>NUCLEOTIDE SEQUENCE [LARGE SCALE GENOMIC DNA]</scope>
    <source>
        <strain evidence="8 9">JC444</strain>
    </source>
</reference>
<dbReference type="EMBL" id="MWQY01000033">
    <property type="protein sequence ID" value="ORC30286.1"/>
    <property type="molecule type" value="Genomic_DNA"/>
</dbReference>
<dbReference type="InterPro" id="IPR000760">
    <property type="entry name" value="Inositol_monophosphatase-like"/>
</dbReference>
<dbReference type="EC" id="3.1.3.25" evidence="7"/>
<name>A0A1Y1RT57_9SPIO</name>
<protein>
    <recommendedName>
        <fullName evidence="7">Inositol-1-monophosphatase</fullName>
        <ecNumber evidence="7">3.1.3.25</ecNumber>
    </recommendedName>
</protein>
<comment type="similarity">
    <text evidence="7">Belongs to the inositol monophosphatase superfamily.</text>
</comment>
<comment type="catalytic activity">
    <reaction evidence="1 7">
        <text>a myo-inositol phosphate + H2O = myo-inositol + phosphate</text>
        <dbReference type="Rhea" id="RHEA:24056"/>
        <dbReference type="ChEBI" id="CHEBI:15377"/>
        <dbReference type="ChEBI" id="CHEBI:17268"/>
        <dbReference type="ChEBI" id="CHEBI:43474"/>
        <dbReference type="ChEBI" id="CHEBI:84139"/>
        <dbReference type="EC" id="3.1.3.25"/>
    </reaction>
</comment>
<sequence>MDLHGVLEKVKSLARRAGEYQLSHFRFLDHGSGDAKTEMEYVSHVDVESEHILRDGLLQIIPEADFFGEETLQNRGTGYTWVVDPLDGTTNFLSGLDHWSISVALLHGDEILLSVILKPCNDETFCAIRNLGAYHNNQRMKPVPPLPLSQALIGTGFPYRSPDTSEAFFSCAREVLYASRGIRRTGSAALDLCYVAAGFLQGFFEVDLMPYDAAGALLFLRETGCGLSEFSGKPYSLFSSRSLVAGFPQTWETLQEICRRHYGDGF</sequence>
<dbReference type="PANTHER" id="PTHR20854:SF4">
    <property type="entry name" value="INOSITOL-1-MONOPHOSPHATASE-RELATED"/>
    <property type="match status" value="1"/>
</dbReference>
<dbReference type="Gene3D" id="3.40.190.80">
    <property type="match status" value="1"/>
</dbReference>
<dbReference type="RefSeq" id="WP_083052976.1">
    <property type="nucleotide sequence ID" value="NZ_CAXXQO010000003.1"/>
</dbReference>
<dbReference type="InterPro" id="IPR033942">
    <property type="entry name" value="IMPase"/>
</dbReference>
<dbReference type="PRINTS" id="PR00377">
    <property type="entry name" value="IMPHPHTASES"/>
</dbReference>
<accession>A0A1Y1RT57</accession>